<evidence type="ECO:0000313" key="2">
    <source>
        <dbReference type="EMBL" id="MDH5822019.1"/>
    </source>
</evidence>
<gene>
    <name evidence="2" type="ORF">QFW77_03290</name>
</gene>
<dbReference type="RefSeq" id="WP_280572852.1">
    <property type="nucleotide sequence ID" value="NZ_JARXRM010000016.1"/>
</dbReference>
<feature type="compositionally biased region" description="Basic residues" evidence="1">
    <location>
        <begin position="195"/>
        <end position="205"/>
    </location>
</feature>
<dbReference type="Proteomes" id="UP001156940">
    <property type="component" value="Unassembled WGS sequence"/>
</dbReference>
<proteinExistence type="predicted"/>
<organism evidence="2 3">
    <name type="scientific">Luteimonas endophytica</name>
    <dbReference type="NCBI Taxonomy" id="3042023"/>
    <lineage>
        <taxon>Bacteria</taxon>
        <taxon>Pseudomonadati</taxon>
        <taxon>Pseudomonadota</taxon>
        <taxon>Gammaproteobacteria</taxon>
        <taxon>Lysobacterales</taxon>
        <taxon>Lysobacteraceae</taxon>
        <taxon>Luteimonas</taxon>
    </lineage>
</organism>
<sequence length="205" mass="22421">MSRRPAIRKASSPTPVPAQPLVAREAAAQPATTAPAAASREVGDLVQSGMEKLQQQFQTILQGDAELGPEQREQMGQFFEQALASAAASSAPLSEEVFDRATWRETVELLRQSGGVAEDEADDLIRCLNDALEPLERRESQLAVEFSRRMAADGEEKAIEWLRAQTDKGSAQQAQRPVALPQDDHPSLRNEVVKSRSRRLRGPPG</sequence>
<feature type="region of interest" description="Disordered" evidence="1">
    <location>
        <begin position="165"/>
        <end position="205"/>
    </location>
</feature>
<dbReference type="EMBL" id="JARXRM010000016">
    <property type="protein sequence ID" value="MDH5822019.1"/>
    <property type="molecule type" value="Genomic_DNA"/>
</dbReference>
<comment type="caution">
    <text evidence="2">The sequence shown here is derived from an EMBL/GenBank/DDBJ whole genome shotgun (WGS) entry which is preliminary data.</text>
</comment>
<reference evidence="2 3" key="1">
    <citation type="submission" date="2023-04" db="EMBL/GenBank/DDBJ databases">
        <title>Luteimonas endophyticus RD2P54.</title>
        <authorList>
            <person name="Sun J.-Q."/>
        </authorList>
    </citation>
    <scope>NUCLEOTIDE SEQUENCE [LARGE SCALE GENOMIC DNA]</scope>
    <source>
        <strain evidence="2 3">RD2P54</strain>
    </source>
</reference>
<feature type="compositionally biased region" description="Basic and acidic residues" evidence="1">
    <location>
        <begin position="182"/>
        <end position="194"/>
    </location>
</feature>
<keyword evidence="3" id="KW-1185">Reference proteome</keyword>
<accession>A0ABT6J5H3</accession>
<name>A0ABT6J5H3_9GAMM</name>
<protein>
    <submittedName>
        <fullName evidence="2">Uncharacterized protein</fullName>
    </submittedName>
</protein>
<feature type="compositionally biased region" description="Low complexity" evidence="1">
    <location>
        <begin position="26"/>
        <end position="38"/>
    </location>
</feature>
<evidence type="ECO:0000313" key="3">
    <source>
        <dbReference type="Proteomes" id="UP001156940"/>
    </source>
</evidence>
<feature type="region of interest" description="Disordered" evidence="1">
    <location>
        <begin position="1"/>
        <end position="45"/>
    </location>
</feature>
<evidence type="ECO:0000256" key="1">
    <source>
        <dbReference type="SAM" id="MobiDB-lite"/>
    </source>
</evidence>